<dbReference type="Proteomes" id="UP000499080">
    <property type="component" value="Unassembled WGS sequence"/>
</dbReference>
<dbReference type="EMBL" id="BGPR01010848">
    <property type="protein sequence ID" value="GBN48293.1"/>
    <property type="molecule type" value="Genomic_DNA"/>
</dbReference>
<gene>
    <name evidence="2" type="ORF">AVEN_9108_1</name>
</gene>
<organism evidence="2 3">
    <name type="scientific">Araneus ventricosus</name>
    <name type="common">Orbweaver spider</name>
    <name type="synonym">Epeira ventricosa</name>
    <dbReference type="NCBI Taxonomy" id="182803"/>
    <lineage>
        <taxon>Eukaryota</taxon>
        <taxon>Metazoa</taxon>
        <taxon>Ecdysozoa</taxon>
        <taxon>Arthropoda</taxon>
        <taxon>Chelicerata</taxon>
        <taxon>Arachnida</taxon>
        <taxon>Araneae</taxon>
        <taxon>Araneomorphae</taxon>
        <taxon>Entelegynae</taxon>
        <taxon>Araneoidea</taxon>
        <taxon>Araneidae</taxon>
        <taxon>Araneus</taxon>
    </lineage>
</organism>
<comment type="caution">
    <text evidence="2">The sequence shown here is derived from an EMBL/GenBank/DDBJ whole genome shotgun (WGS) entry which is preliminary data.</text>
</comment>
<evidence type="ECO:0000313" key="3">
    <source>
        <dbReference type="Proteomes" id="UP000499080"/>
    </source>
</evidence>
<dbReference type="AlphaFoldDB" id="A0A4Y2PBD5"/>
<evidence type="ECO:0000256" key="1">
    <source>
        <dbReference type="SAM" id="MobiDB-lite"/>
    </source>
</evidence>
<name>A0A4Y2PBD5_ARAVE</name>
<feature type="region of interest" description="Disordered" evidence="1">
    <location>
        <begin position="37"/>
        <end position="56"/>
    </location>
</feature>
<keyword evidence="3" id="KW-1185">Reference proteome</keyword>
<proteinExistence type="predicted"/>
<protein>
    <submittedName>
        <fullName evidence="2">Uncharacterized protein</fullName>
    </submittedName>
</protein>
<reference evidence="2 3" key="1">
    <citation type="journal article" date="2019" name="Sci. Rep.">
        <title>Orb-weaving spider Araneus ventricosus genome elucidates the spidroin gene catalogue.</title>
        <authorList>
            <person name="Kono N."/>
            <person name="Nakamura H."/>
            <person name="Ohtoshi R."/>
            <person name="Moran D.A.P."/>
            <person name="Shinohara A."/>
            <person name="Yoshida Y."/>
            <person name="Fujiwara M."/>
            <person name="Mori M."/>
            <person name="Tomita M."/>
            <person name="Arakawa K."/>
        </authorList>
    </citation>
    <scope>NUCLEOTIDE SEQUENCE [LARGE SCALE GENOMIC DNA]</scope>
</reference>
<accession>A0A4Y2PBD5</accession>
<sequence length="102" mass="10591">MAASGRSRAGGCDVTCIRSIVVTTQILLERLMKGPRWPSDKVSTSVPEGSKPVSTEDPTCVCVWGGVTGARYIRSSGSKVLPLVRCGSVERGGANSGVVVVI</sequence>
<evidence type="ECO:0000313" key="2">
    <source>
        <dbReference type="EMBL" id="GBN48293.1"/>
    </source>
</evidence>
<feature type="compositionally biased region" description="Polar residues" evidence="1">
    <location>
        <begin position="41"/>
        <end position="56"/>
    </location>
</feature>